<dbReference type="EMBL" id="AP012320">
    <property type="protein sequence ID" value="BAL96570.1"/>
    <property type="molecule type" value="Genomic_DNA"/>
</dbReference>
<sequence length="53" mass="6136">MRRGADGRLEKVFAAYHPDLERVQRHADFVARCTTATRLYIADHAGRVVRRLL</sequence>
<dbReference type="KEGG" id="rge:RGE_32310"/>
<accession>I0HU83</accession>
<proteinExistence type="predicted"/>
<dbReference type="HOGENOM" id="CLU_3065860_0_0_4"/>
<name>I0HU83_RUBGI</name>
<gene>
    <name evidence="1" type="ordered locus">RGE_32310</name>
</gene>
<dbReference type="AlphaFoldDB" id="I0HU83"/>
<organism evidence="1 2">
    <name type="scientific">Rubrivivax gelatinosus (strain NBRC 100245 / IL144)</name>
    <dbReference type="NCBI Taxonomy" id="983917"/>
    <lineage>
        <taxon>Bacteria</taxon>
        <taxon>Pseudomonadati</taxon>
        <taxon>Pseudomonadota</taxon>
        <taxon>Betaproteobacteria</taxon>
        <taxon>Burkholderiales</taxon>
        <taxon>Sphaerotilaceae</taxon>
        <taxon>Rubrivivax</taxon>
    </lineage>
</organism>
<dbReference type="Proteomes" id="UP000007883">
    <property type="component" value="Chromosome"/>
</dbReference>
<keyword evidence="2" id="KW-1185">Reference proteome</keyword>
<protein>
    <submittedName>
        <fullName evidence="1">Uncharacterized protein</fullName>
    </submittedName>
</protein>
<evidence type="ECO:0000313" key="2">
    <source>
        <dbReference type="Proteomes" id="UP000007883"/>
    </source>
</evidence>
<reference evidence="1 2" key="1">
    <citation type="journal article" date="2012" name="J. Bacteriol.">
        <title>Complete genome sequence of phototrophic betaproteobacterium Rubrivivax gelatinosus IL144.</title>
        <authorList>
            <person name="Nagashima S."/>
            <person name="Kamimura A."/>
            <person name="Shimizu T."/>
            <person name="Nakamura-isaki S."/>
            <person name="Aono E."/>
            <person name="Sakamoto K."/>
            <person name="Ichikawa N."/>
            <person name="Nakazawa H."/>
            <person name="Sekine M."/>
            <person name="Yamazaki S."/>
            <person name="Fujita N."/>
            <person name="Shimada K."/>
            <person name="Hanada S."/>
            <person name="Nagashima K.V.P."/>
        </authorList>
    </citation>
    <scope>NUCLEOTIDE SEQUENCE [LARGE SCALE GENOMIC DNA]</scope>
    <source>
        <strain evidence="2">NBRC 100245 / IL144</strain>
    </source>
</reference>
<evidence type="ECO:0000313" key="1">
    <source>
        <dbReference type="EMBL" id="BAL96570.1"/>
    </source>
</evidence>
<dbReference type="PATRIC" id="fig|983917.3.peg.3157"/>